<name>A0A917MCT3_9FLAO</name>
<feature type="transmembrane region" description="Helical" evidence="1">
    <location>
        <begin position="12"/>
        <end position="33"/>
    </location>
</feature>
<accession>A0A917MCT3</accession>
<proteinExistence type="predicted"/>
<dbReference type="EMBL" id="BMJW01000001">
    <property type="protein sequence ID" value="GGG96483.1"/>
    <property type="molecule type" value="Genomic_DNA"/>
</dbReference>
<feature type="transmembrane region" description="Helical" evidence="1">
    <location>
        <begin position="53"/>
        <end position="72"/>
    </location>
</feature>
<keyword evidence="1" id="KW-0472">Membrane</keyword>
<feature type="transmembrane region" description="Helical" evidence="1">
    <location>
        <begin position="129"/>
        <end position="154"/>
    </location>
</feature>
<feature type="transmembrane region" description="Helical" evidence="1">
    <location>
        <begin position="211"/>
        <end position="231"/>
    </location>
</feature>
<gene>
    <name evidence="2" type="ORF">GCM10011416_12840</name>
</gene>
<keyword evidence="1" id="KW-0812">Transmembrane</keyword>
<reference evidence="2" key="1">
    <citation type="journal article" date="2014" name="Int. J. Syst. Evol. Microbiol.">
        <title>Complete genome sequence of Corynebacterium casei LMG S-19264T (=DSM 44701T), isolated from a smear-ripened cheese.</title>
        <authorList>
            <consortium name="US DOE Joint Genome Institute (JGI-PGF)"/>
            <person name="Walter F."/>
            <person name="Albersmeier A."/>
            <person name="Kalinowski J."/>
            <person name="Ruckert C."/>
        </authorList>
    </citation>
    <scope>NUCLEOTIDE SEQUENCE</scope>
    <source>
        <strain evidence="2">CGMCC 1.15763</strain>
    </source>
</reference>
<organism evidence="2 3">
    <name type="scientific">Polaribacter pacificus</name>
    <dbReference type="NCBI Taxonomy" id="1775173"/>
    <lineage>
        <taxon>Bacteria</taxon>
        <taxon>Pseudomonadati</taxon>
        <taxon>Bacteroidota</taxon>
        <taxon>Flavobacteriia</taxon>
        <taxon>Flavobacteriales</taxon>
        <taxon>Flavobacteriaceae</taxon>
    </lineage>
</organism>
<keyword evidence="1" id="KW-1133">Transmembrane helix</keyword>
<protein>
    <recommendedName>
        <fullName evidence="4">Lysylphosphatidylglycerol synthase TM region</fullName>
    </recommendedName>
</protein>
<evidence type="ECO:0000313" key="2">
    <source>
        <dbReference type="EMBL" id="GGG96483.1"/>
    </source>
</evidence>
<sequence>MILGDLHKTKQFFWLILKLTLVIGCVYFIYLRLTQNENFSLNEFWNTLLGKQFFSIKNLSILIGFSLINWILEILKWQSLVSSIQKIDFFEAAKQSLSSLTSSLITPNRIGEYGAKILYFKPEFRSRVLLLNLFGNLSQLFATLLFGSLGFLYLNTISNDFKSFQYSLYAAMGIVIVGGVLYFIITKNKTTYKGYSWQKITSFAKALPKKILILNVLFGCLRYLFFSHQFVFLLDLFEIDIPYLIAISCVGLMYLVASIIPMLSLFDVVLKSSVAIAIFGHFTQNELGVLMVSLVMWLLNFAIPSLFGSYFVLTFKTKK</sequence>
<dbReference type="AlphaFoldDB" id="A0A917MCT3"/>
<evidence type="ECO:0000313" key="3">
    <source>
        <dbReference type="Proteomes" id="UP000633278"/>
    </source>
</evidence>
<dbReference type="Proteomes" id="UP000633278">
    <property type="component" value="Unassembled WGS sequence"/>
</dbReference>
<reference evidence="2" key="2">
    <citation type="submission" date="2020-09" db="EMBL/GenBank/DDBJ databases">
        <authorList>
            <person name="Sun Q."/>
            <person name="Zhou Y."/>
        </authorList>
    </citation>
    <scope>NUCLEOTIDE SEQUENCE</scope>
    <source>
        <strain evidence="2">CGMCC 1.15763</strain>
    </source>
</reference>
<feature type="transmembrane region" description="Helical" evidence="1">
    <location>
        <begin position="243"/>
        <end position="266"/>
    </location>
</feature>
<comment type="caution">
    <text evidence="2">The sequence shown here is derived from an EMBL/GenBank/DDBJ whole genome shotgun (WGS) entry which is preliminary data.</text>
</comment>
<evidence type="ECO:0008006" key="4">
    <source>
        <dbReference type="Google" id="ProtNLM"/>
    </source>
</evidence>
<feature type="transmembrane region" description="Helical" evidence="1">
    <location>
        <begin position="287"/>
        <end position="313"/>
    </location>
</feature>
<evidence type="ECO:0000256" key="1">
    <source>
        <dbReference type="SAM" id="Phobius"/>
    </source>
</evidence>
<feature type="transmembrane region" description="Helical" evidence="1">
    <location>
        <begin position="166"/>
        <end position="185"/>
    </location>
</feature>
<keyword evidence="3" id="KW-1185">Reference proteome</keyword>